<dbReference type="Proteomes" id="UP000308271">
    <property type="component" value="Unassembled WGS sequence"/>
</dbReference>
<dbReference type="Pfam" id="PF01578">
    <property type="entry name" value="Cytochrom_C_asm"/>
    <property type="match status" value="1"/>
</dbReference>
<evidence type="ECO:0000313" key="4">
    <source>
        <dbReference type="Proteomes" id="UP000308271"/>
    </source>
</evidence>
<dbReference type="RefSeq" id="WP_139457332.1">
    <property type="nucleotide sequence ID" value="NZ_VDCH01000020.1"/>
</dbReference>
<feature type="transmembrane region" description="Helical" evidence="1">
    <location>
        <begin position="104"/>
        <end position="123"/>
    </location>
</feature>
<dbReference type="GO" id="GO:0017004">
    <property type="term" value="P:cytochrome complex assembly"/>
    <property type="evidence" value="ECO:0007669"/>
    <property type="project" value="InterPro"/>
</dbReference>
<accession>A0A5C4S511</accession>
<organism evidence="3 4">
    <name type="scientific">Chlorobaculum thiosulfatiphilum</name>
    <name type="common">Chlorobium limicola f.sp. thiosulfatophilum</name>
    <dbReference type="NCBI Taxonomy" id="115852"/>
    <lineage>
        <taxon>Bacteria</taxon>
        <taxon>Pseudomonadati</taxon>
        <taxon>Chlorobiota</taxon>
        <taxon>Chlorobiia</taxon>
        <taxon>Chlorobiales</taxon>
        <taxon>Chlorobiaceae</taxon>
        <taxon>Chlorobaculum</taxon>
    </lineage>
</organism>
<evidence type="ECO:0000259" key="2">
    <source>
        <dbReference type="Pfam" id="PF01578"/>
    </source>
</evidence>
<feature type="transmembrane region" description="Helical" evidence="1">
    <location>
        <begin position="220"/>
        <end position="240"/>
    </location>
</feature>
<proteinExistence type="predicted"/>
<dbReference type="PANTHER" id="PTHR38034:SF1">
    <property type="entry name" value="INNER MEMBRANE PROTEIN YPJD"/>
    <property type="match status" value="1"/>
</dbReference>
<gene>
    <name evidence="3" type="ORF">FGF66_09085</name>
</gene>
<feature type="transmembrane region" description="Helical" evidence="1">
    <location>
        <begin position="46"/>
        <end position="68"/>
    </location>
</feature>
<name>A0A5C4S511_CHLTI</name>
<dbReference type="OrthoDB" id="597485at2"/>
<keyword evidence="1" id="KW-0812">Transmembrane</keyword>
<dbReference type="InterPro" id="IPR002541">
    <property type="entry name" value="Cyt_c_assembly"/>
</dbReference>
<sequence>MANIFLENSLLFALTQIVPLFYIVTTALYGIHFFKETPLAGSLKQPALILTVVMHVADLGLLTSTAGYRLSYSAYNLMSMVALTLAITYMFIEFTTKSDKTGFFVIAFAAGSALFSSILSAQTVDSGPAFSGLRIGVHLIAAIFGFSSVAIAGLYSGMYLVLFRQIRLNRFGLLFQRLPNLEALGLLIMHAVAFGFFFLTVTIVAGVLEQHASKEVINLFEPRLIALFVIWLLYGVSLVIKPLFGWDIKHMAVLLIALFVLVTALLFIMSLVTPSFHGMRI</sequence>
<dbReference type="AlphaFoldDB" id="A0A5C4S511"/>
<comment type="caution">
    <text evidence="3">The sequence shown here is derived from an EMBL/GenBank/DDBJ whole genome shotgun (WGS) entry which is preliminary data.</text>
</comment>
<dbReference type="GO" id="GO:0020037">
    <property type="term" value="F:heme binding"/>
    <property type="evidence" value="ECO:0007669"/>
    <property type="project" value="InterPro"/>
</dbReference>
<evidence type="ECO:0000256" key="1">
    <source>
        <dbReference type="SAM" id="Phobius"/>
    </source>
</evidence>
<feature type="domain" description="Cytochrome c assembly protein" evidence="2">
    <location>
        <begin position="74"/>
        <end position="274"/>
    </location>
</feature>
<protein>
    <submittedName>
        <fullName evidence="3">Cytochrome C biogenesis protein</fullName>
    </submittedName>
</protein>
<feature type="transmembrane region" description="Helical" evidence="1">
    <location>
        <begin position="74"/>
        <end position="92"/>
    </location>
</feature>
<feature type="transmembrane region" description="Helical" evidence="1">
    <location>
        <begin position="135"/>
        <end position="162"/>
    </location>
</feature>
<feature type="transmembrane region" description="Helical" evidence="1">
    <location>
        <begin position="183"/>
        <end position="208"/>
    </location>
</feature>
<keyword evidence="4" id="KW-1185">Reference proteome</keyword>
<dbReference type="PANTHER" id="PTHR38034">
    <property type="entry name" value="INNER MEMBRANE PROTEIN YPJD"/>
    <property type="match status" value="1"/>
</dbReference>
<dbReference type="EMBL" id="VDCH01000020">
    <property type="protein sequence ID" value="TNJ38405.1"/>
    <property type="molecule type" value="Genomic_DNA"/>
</dbReference>
<keyword evidence="1" id="KW-0472">Membrane</keyword>
<dbReference type="InterPro" id="IPR052372">
    <property type="entry name" value="YpjD/HemX"/>
</dbReference>
<reference evidence="3 4" key="1">
    <citation type="submission" date="2019-05" db="EMBL/GenBank/DDBJ databases">
        <title>Draft Whole-Genome sequence of the green sulfur bacterium Chlorobaculum thiosulfatiphilum DSM 249.</title>
        <authorList>
            <person name="Meyer T.E."/>
            <person name="Kyndt J.A."/>
        </authorList>
    </citation>
    <scope>NUCLEOTIDE SEQUENCE [LARGE SCALE GENOMIC DNA]</scope>
    <source>
        <strain evidence="3 4">DSM 249</strain>
    </source>
</reference>
<feature type="transmembrane region" description="Helical" evidence="1">
    <location>
        <begin position="252"/>
        <end position="272"/>
    </location>
</feature>
<feature type="transmembrane region" description="Helical" evidence="1">
    <location>
        <begin position="12"/>
        <end position="34"/>
    </location>
</feature>
<evidence type="ECO:0000313" key="3">
    <source>
        <dbReference type="EMBL" id="TNJ38405.1"/>
    </source>
</evidence>
<keyword evidence="1" id="KW-1133">Transmembrane helix</keyword>